<dbReference type="Proteomes" id="UP000754883">
    <property type="component" value="Unassembled WGS sequence"/>
</dbReference>
<dbReference type="InterPro" id="IPR034686">
    <property type="entry name" value="Terpene_cyclase-like_2"/>
</dbReference>
<dbReference type="EMBL" id="CABFNO020001547">
    <property type="protein sequence ID" value="CAG9998586.1"/>
    <property type="molecule type" value="Genomic_DNA"/>
</dbReference>
<dbReference type="AlphaFoldDB" id="A0A9N9UVS4"/>
<keyword evidence="6" id="KW-1185">Reference proteome</keyword>
<evidence type="ECO:0000313" key="6">
    <source>
        <dbReference type="Proteomes" id="UP000754883"/>
    </source>
</evidence>
<gene>
    <name evidence="5" type="ORF">CBYS24578_00015285</name>
</gene>
<dbReference type="Pfam" id="PF19086">
    <property type="entry name" value="Terpene_syn_C_2"/>
    <property type="match status" value="1"/>
</dbReference>
<evidence type="ECO:0000256" key="2">
    <source>
        <dbReference type="ARBA" id="ARBA00006333"/>
    </source>
</evidence>
<comment type="similarity">
    <text evidence="2 4">Belongs to the terpene synthase family.</text>
</comment>
<keyword evidence="4" id="KW-0456">Lyase</keyword>
<dbReference type="GO" id="GO:0010333">
    <property type="term" value="F:terpene synthase activity"/>
    <property type="evidence" value="ECO:0007669"/>
    <property type="project" value="InterPro"/>
</dbReference>
<evidence type="ECO:0000256" key="3">
    <source>
        <dbReference type="ARBA" id="ARBA00022842"/>
    </source>
</evidence>
<name>A0A9N9UVS4_9HYPO</name>
<sequence length="360" mass="40238">MLTLSNHLSNHIEEGSISTRKLASSLSRTLSKRSSCTPISVSSSPSCVTTFSVARHRAEAQIEEGALAARKAWLDLMPGQDLRTHSAGPDGNFFALCWPYGKTERVKLATEIIETLWLYDDLIEDVPHTEALKTHASLRDSFGSAKDVEKPSRKTVIAGLFKKFGDRMSKLDPKGTPRVIEALKSYLANYDSQKGGELPNIAEYTEYRILNVGFWIMESFMLWTMGITLDKAEQEMCHEFALSAGRAMGLTNDLYSWNVERNDRGERQWNAVPVIMESCHLSENDAIVFVKGLVIHHEQETRRLGLELQKRSGNSHKIQKYIKATGFMLGGNCFWSSSCPRYNPAVNEKDCDSTSSSSSA</sequence>
<dbReference type="SUPFAM" id="SSF48576">
    <property type="entry name" value="Terpenoid synthases"/>
    <property type="match status" value="1"/>
</dbReference>
<dbReference type="EC" id="4.2.3.-" evidence="4"/>
<dbReference type="PANTHER" id="PTHR35201:SF4">
    <property type="entry name" value="BETA-PINACENE SYNTHASE-RELATED"/>
    <property type="match status" value="1"/>
</dbReference>
<proteinExistence type="inferred from homology"/>
<protein>
    <recommendedName>
        <fullName evidence="4">Terpene synthase</fullName>
        <ecNumber evidence="4">4.2.3.-</ecNumber>
    </recommendedName>
</protein>
<organism evidence="5 6">
    <name type="scientific">Clonostachys byssicola</name>
    <dbReference type="NCBI Taxonomy" id="160290"/>
    <lineage>
        <taxon>Eukaryota</taxon>
        <taxon>Fungi</taxon>
        <taxon>Dikarya</taxon>
        <taxon>Ascomycota</taxon>
        <taxon>Pezizomycotina</taxon>
        <taxon>Sordariomycetes</taxon>
        <taxon>Hypocreomycetidae</taxon>
        <taxon>Hypocreales</taxon>
        <taxon>Bionectriaceae</taxon>
        <taxon>Clonostachys</taxon>
    </lineage>
</organism>
<comment type="cofactor">
    <cofactor evidence="1 4">
        <name>Mg(2+)</name>
        <dbReference type="ChEBI" id="CHEBI:18420"/>
    </cofactor>
</comment>
<evidence type="ECO:0000256" key="4">
    <source>
        <dbReference type="RuleBase" id="RU366034"/>
    </source>
</evidence>
<dbReference type="Gene3D" id="1.10.600.10">
    <property type="entry name" value="Farnesyl Diphosphate Synthase"/>
    <property type="match status" value="1"/>
</dbReference>
<keyword evidence="3 4" id="KW-0460">Magnesium</keyword>
<dbReference type="InterPro" id="IPR008949">
    <property type="entry name" value="Isoprenoid_synthase_dom_sf"/>
</dbReference>
<dbReference type="PANTHER" id="PTHR35201">
    <property type="entry name" value="TERPENE SYNTHASE"/>
    <property type="match status" value="1"/>
</dbReference>
<keyword evidence="4" id="KW-0479">Metal-binding</keyword>
<dbReference type="GO" id="GO:0046872">
    <property type="term" value="F:metal ion binding"/>
    <property type="evidence" value="ECO:0007669"/>
    <property type="project" value="UniProtKB-KW"/>
</dbReference>
<evidence type="ECO:0000256" key="1">
    <source>
        <dbReference type="ARBA" id="ARBA00001946"/>
    </source>
</evidence>
<evidence type="ECO:0000313" key="5">
    <source>
        <dbReference type="EMBL" id="CAG9998586.1"/>
    </source>
</evidence>
<comment type="caution">
    <text evidence="5">The sequence shown here is derived from an EMBL/GenBank/DDBJ whole genome shotgun (WGS) entry which is preliminary data.</text>
</comment>
<accession>A0A9N9UVS4</accession>
<dbReference type="GO" id="GO:0008299">
    <property type="term" value="P:isoprenoid biosynthetic process"/>
    <property type="evidence" value="ECO:0007669"/>
    <property type="project" value="UniProtKB-ARBA"/>
</dbReference>
<dbReference type="OrthoDB" id="6921389at2759"/>
<reference evidence="5" key="1">
    <citation type="submission" date="2021-10" db="EMBL/GenBank/DDBJ databases">
        <authorList>
            <person name="Piombo E."/>
        </authorList>
    </citation>
    <scope>NUCLEOTIDE SEQUENCE</scope>
</reference>